<gene>
    <name evidence="1" type="ORF">SG35_030455</name>
</gene>
<sequence length="157" mass="17377">MKYLSVLTGAVILLTGCASTKVEVKPEEKIVGVWHLKDYGTGNYEYSQLGFTASGRKCVVAVSMNGAGSPEIDYYDNTWKINNGVLETTVGNSPSSSLPKGYLIKDHIKVLNLDELVVQMEGFGAPLEKHQKLHGVQPERICRLVENYARFVKRNNT</sequence>
<evidence type="ECO:0000313" key="1">
    <source>
        <dbReference type="EMBL" id="WDE02087.1"/>
    </source>
</evidence>
<dbReference type="KEGG" id="tact:SG35_030455"/>
<organism evidence="1 2">
    <name type="scientific">Thalassomonas actiniarum</name>
    <dbReference type="NCBI Taxonomy" id="485447"/>
    <lineage>
        <taxon>Bacteria</taxon>
        <taxon>Pseudomonadati</taxon>
        <taxon>Pseudomonadota</taxon>
        <taxon>Gammaproteobacteria</taxon>
        <taxon>Alteromonadales</taxon>
        <taxon>Colwelliaceae</taxon>
        <taxon>Thalassomonas</taxon>
    </lineage>
</organism>
<accession>A0AAE9YYQ7</accession>
<reference evidence="1 2" key="1">
    <citation type="journal article" date="2015" name="Genome Announc.">
        <title>Draft Genome Sequences of Marine Isolates of Thalassomonas viridans and Thalassomonas actiniarum.</title>
        <authorList>
            <person name="Olonade I."/>
            <person name="van Zyl L.J."/>
            <person name="Trindade M."/>
        </authorList>
    </citation>
    <scope>NUCLEOTIDE SEQUENCE [LARGE SCALE GENOMIC DNA]</scope>
    <source>
        <strain evidence="1 2">A5K-106</strain>
    </source>
</reference>
<dbReference type="RefSeq" id="WP_044835062.1">
    <property type="nucleotide sequence ID" value="NZ_CP059736.1"/>
</dbReference>
<dbReference type="PROSITE" id="PS51257">
    <property type="entry name" value="PROKAR_LIPOPROTEIN"/>
    <property type="match status" value="1"/>
</dbReference>
<proteinExistence type="predicted"/>
<name>A0AAE9YYQ7_9GAMM</name>
<protein>
    <submittedName>
        <fullName evidence="1">Uncharacterized protein</fullName>
    </submittedName>
</protein>
<dbReference type="EMBL" id="CP059736">
    <property type="protein sequence ID" value="WDE02087.1"/>
    <property type="molecule type" value="Genomic_DNA"/>
</dbReference>
<dbReference type="Proteomes" id="UP000032568">
    <property type="component" value="Chromosome pTact"/>
</dbReference>
<evidence type="ECO:0000313" key="2">
    <source>
        <dbReference type="Proteomes" id="UP000032568"/>
    </source>
</evidence>
<keyword evidence="2" id="KW-1185">Reference proteome</keyword>
<dbReference type="AlphaFoldDB" id="A0AAE9YYQ7"/>
<reference evidence="1 2" key="2">
    <citation type="journal article" date="2022" name="Mar. Drugs">
        <title>Bioassay-Guided Fractionation Leads to the Detection of Cholic Acid Generated by the Rare Thalassomonas sp.</title>
        <authorList>
            <person name="Pheiffer F."/>
            <person name="Schneider Y.K."/>
            <person name="Hansen E.H."/>
            <person name="Andersen J.H."/>
            <person name="Isaksson J."/>
            <person name="Busche T."/>
            <person name="R C."/>
            <person name="Kalinowski J."/>
            <person name="Zyl L.V."/>
            <person name="Trindade M."/>
        </authorList>
    </citation>
    <scope>NUCLEOTIDE SEQUENCE [LARGE SCALE GENOMIC DNA]</scope>
    <source>
        <strain evidence="1 2">A5K-106</strain>
    </source>
</reference>